<feature type="transmembrane region" description="Helical" evidence="7">
    <location>
        <begin position="201"/>
        <end position="220"/>
    </location>
</feature>
<evidence type="ECO:0000313" key="8">
    <source>
        <dbReference type="EMBL" id="MEJ8567124.1"/>
    </source>
</evidence>
<dbReference type="Proteomes" id="UP001359886">
    <property type="component" value="Unassembled WGS sequence"/>
</dbReference>
<keyword evidence="9" id="KW-1185">Reference proteome</keyword>
<keyword evidence="6 7" id="KW-0472">Membrane</keyword>
<comment type="subcellular location">
    <subcellularLocation>
        <location evidence="7">Cell inner membrane</location>
        <topology evidence="7">Multi-pass membrane protein</topology>
    </subcellularLocation>
    <subcellularLocation>
        <location evidence="1">Membrane</location>
        <topology evidence="1">Multi-pass membrane protein</topology>
    </subcellularLocation>
</comment>
<dbReference type="NCBIfam" id="TIGR00056">
    <property type="entry name" value="MlaE family lipid ABC transporter permease subunit"/>
    <property type="match status" value="1"/>
</dbReference>
<evidence type="ECO:0000313" key="9">
    <source>
        <dbReference type="Proteomes" id="UP001359886"/>
    </source>
</evidence>
<dbReference type="InterPro" id="IPR030802">
    <property type="entry name" value="Permease_MalE"/>
</dbReference>
<gene>
    <name evidence="8" type="ORF">V3330_05755</name>
</gene>
<evidence type="ECO:0000256" key="6">
    <source>
        <dbReference type="ARBA" id="ARBA00023136"/>
    </source>
</evidence>
<dbReference type="Pfam" id="PF02405">
    <property type="entry name" value="MlaE"/>
    <property type="match status" value="1"/>
</dbReference>
<dbReference type="PANTHER" id="PTHR30188:SF4">
    <property type="entry name" value="PROTEIN TRIGALACTOSYLDIACYLGLYCEROL 1, CHLOROPLASTIC"/>
    <property type="match status" value="1"/>
</dbReference>
<keyword evidence="7" id="KW-1003">Cell membrane</keyword>
<dbReference type="AlphaFoldDB" id="A0AAW9RDY8"/>
<dbReference type="PANTHER" id="PTHR30188">
    <property type="entry name" value="ABC TRANSPORTER PERMEASE PROTEIN-RELATED"/>
    <property type="match status" value="1"/>
</dbReference>
<dbReference type="GO" id="GO:0005548">
    <property type="term" value="F:phospholipid transporter activity"/>
    <property type="evidence" value="ECO:0007669"/>
    <property type="project" value="TreeGrafter"/>
</dbReference>
<dbReference type="RefSeq" id="WP_354694441.1">
    <property type="nucleotide sequence ID" value="NZ_JAZHOG010000003.1"/>
</dbReference>
<evidence type="ECO:0000256" key="7">
    <source>
        <dbReference type="RuleBase" id="RU362044"/>
    </source>
</evidence>
<comment type="caution">
    <text evidence="8">The sequence shown here is derived from an EMBL/GenBank/DDBJ whole genome shotgun (WGS) entry which is preliminary data.</text>
</comment>
<accession>A0AAW9RDY8</accession>
<feature type="transmembrane region" description="Helical" evidence="7">
    <location>
        <begin position="155"/>
        <end position="178"/>
    </location>
</feature>
<dbReference type="EMBL" id="JAZHOG010000003">
    <property type="protein sequence ID" value="MEJ8567124.1"/>
    <property type="molecule type" value="Genomic_DNA"/>
</dbReference>
<sequence length="256" mass="27231">MTDARTSPIPFAGPLAMSGRCVLFLLRMLAGFRPTAQQFRAVLQQVYLIGARSLVIIMICGFFVGMVLSLQAINALEQFGASDQVSLLVGKSLFRELGPVLTALLFAGRAGTSVTAEIGLMRATSQIDAMELMAIDPIQRVALPRFLAGMISVPLLTAMFNALAILGSVVFSIGIMGLDGGIFWSKLQTGVYFVQDFTGGVWKSLVFGGIVSLIAVYFGYTAKPTGAGVGTATTNTVVLSSVLVLIFDFIMTSFFT</sequence>
<dbReference type="GO" id="GO:0043190">
    <property type="term" value="C:ATP-binding cassette (ABC) transporter complex"/>
    <property type="evidence" value="ECO:0007669"/>
    <property type="project" value="InterPro"/>
</dbReference>
<proteinExistence type="inferred from homology"/>
<keyword evidence="4 7" id="KW-0812">Transmembrane</keyword>
<organism evidence="8 9">
    <name type="scientific">Elongatibacter sediminis</name>
    <dbReference type="NCBI Taxonomy" id="3119006"/>
    <lineage>
        <taxon>Bacteria</taxon>
        <taxon>Pseudomonadati</taxon>
        <taxon>Pseudomonadota</taxon>
        <taxon>Gammaproteobacteria</taxon>
        <taxon>Chromatiales</taxon>
        <taxon>Wenzhouxiangellaceae</taxon>
        <taxon>Elongatibacter</taxon>
    </lineage>
</organism>
<feature type="transmembrane region" description="Helical" evidence="7">
    <location>
        <begin position="53"/>
        <end position="73"/>
    </location>
</feature>
<reference evidence="8 9" key="1">
    <citation type="submission" date="2024-02" db="EMBL/GenBank/DDBJ databases">
        <title>A novel Wenzhouxiangellaceae bacterium, isolated from coastal sediments.</title>
        <authorList>
            <person name="Du Z.-J."/>
            <person name="Ye Y.-Q."/>
            <person name="Zhang X.-Y."/>
        </authorList>
    </citation>
    <scope>NUCLEOTIDE SEQUENCE [LARGE SCALE GENOMIC DNA]</scope>
    <source>
        <strain evidence="8 9">CH-27</strain>
    </source>
</reference>
<dbReference type="InterPro" id="IPR003453">
    <property type="entry name" value="ABC_MlaE_roteobac"/>
</dbReference>
<protein>
    <submittedName>
        <fullName evidence="8">MlaE family lipid ABC transporter permease subunit</fullName>
    </submittedName>
</protein>
<keyword evidence="5 7" id="KW-1133">Transmembrane helix</keyword>
<evidence type="ECO:0000256" key="5">
    <source>
        <dbReference type="ARBA" id="ARBA00022989"/>
    </source>
</evidence>
<evidence type="ECO:0000256" key="3">
    <source>
        <dbReference type="ARBA" id="ARBA00022448"/>
    </source>
</evidence>
<name>A0AAW9RDY8_9GAMM</name>
<evidence type="ECO:0000256" key="1">
    <source>
        <dbReference type="ARBA" id="ARBA00004141"/>
    </source>
</evidence>
<keyword evidence="3" id="KW-0813">Transport</keyword>
<evidence type="ECO:0000256" key="2">
    <source>
        <dbReference type="ARBA" id="ARBA00007556"/>
    </source>
</evidence>
<evidence type="ECO:0000256" key="4">
    <source>
        <dbReference type="ARBA" id="ARBA00022692"/>
    </source>
</evidence>
<keyword evidence="7" id="KW-0997">Cell inner membrane</keyword>
<feature type="transmembrane region" description="Helical" evidence="7">
    <location>
        <begin position="232"/>
        <end position="255"/>
    </location>
</feature>
<feature type="transmembrane region" description="Helical" evidence="7">
    <location>
        <begin position="12"/>
        <end position="32"/>
    </location>
</feature>
<comment type="similarity">
    <text evidence="2 7">Belongs to the MlaE permease family.</text>
</comment>